<dbReference type="AlphaFoldDB" id="A0AAU7DXB6"/>
<evidence type="ECO:0000313" key="1">
    <source>
        <dbReference type="EMBL" id="XBH21695.1"/>
    </source>
</evidence>
<gene>
    <name evidence="1" type="ORF">V5R04_00245</name>
</gene>
<dbReference type="EMBL" id="CP146203">
    <property type="protein sequence ID" value="XBH21695.1"/>
    <property type="molecule type" value="Genomic_DNA"/>
</dbReference>
<sequence length="86" mass="10107">MKGPYIDHQYCITWDGHDPDNPTRTPLWASSYEEAEFEAARFAKINEIPIERFQIFYRIQAIAHSDWAIVGQDTDYRETINKIMGI</sequence>
<protein>
    <submittedName>
        <fullName evidence="1">Uncharacterized protein</fullName>
    </submittedName>
</protein>
<accession>A0AAU7DXB6</accession>
<proteinExistence type="predicted"/>
<name>A0AAU7DXB6_9MICO</name>
<reference evidence="1" key="1">
    <citation type="submission" date="2024-02" db="EMBL/GenBank/DDBJ databases">
        <title>Tomenella chthoni gen. nov. sp. nov., a member of the family Jonesiaceae isolated from bat guano.</title>
        <authorList>
            <person name="Miller S.L."/>
            <person name="King J."/>
            <person name="Sankaranarayanan K."/>
            <person name="Lawson P.A."/>
        </authorList>
    </citation>
    <scope>NUCLEOTIDE SEQUENCE</scope>
    <source>
        <strain evidence="1">BS-20</strain>
    </source>
</reference>
<organism evidence="1">
    <name type="scientific">Jonesiaceae bacterium BS-20</name>
    <dbReference type="NCBI Taxonomy" id="3120821"/>
    <lineage>
        <taxon>Bacteria</taxon>
        <taxon>Bacillati</taxon>
        <taxon>Actinomycetota</taxon>
        <taxon>Actinomycetes</taxon>
        <taxon>Micrococcales</taxon>
        <taxon>Jonesiaceae</taxon>
    </lineage>
</organism>